<dbReference type="RefSeq" id="WP_318599948.1">
    <property type="nucleotide sequence ID" value="NZ_JAWSTH010000090.1"/>
</dbReference>
<proteinExistence type="predicted"/>
<name>A0ABU4HZI8_9ACTN</name>
<keyword evidence="1" id="KW-0732">Signal</keyword>
<evidence type="ECO:0000313" key="3">
    <source>
        <dbReference type="Proteomes" id="UP001284601"/>
    </source>
</evidence>
<dbReference type="Proteomes" id="UP001284601">
    <property type="component" value="Unassembled WGS sequence"/>
</dbReference>
<keyword evidence="3" id="KW-1185">Reference proteome</keyword>
<accession>A0ABU4HZI8</accession>
<dbReference type="InterPro" id="IPR036691">
    <property type="entry name" value="Endo/exonu/phosph_ase_sf"/>
</dbReference>
<gene>
    <name evidence="2" type="ORF">R7226_24255</name>
</gene>
<comment type="caution">
    <text evidence="2">The sequence shown here is derived from an EMBL/GenBank/DDBJ whole genome shotgun (WGS) entry which is preliminary data.</text>
</comment>
<feature type="chain" id="PRO_5046354213" description="Endonuclease/exonuclease/phosphatase domain-containing protein" evidence="1">
    <location>
        <begin position="31"/>
        <end position="387"/>
    </location>
</feature>
<feature type="signal peptide" evidence="1">
    <location>
        <begin position="1"/>
        <end position="30"/>
    </location>
</feature>
<reference evidence="2 3" key="2">
    <citation type="submission" date="2023-10" db="EMBL/GenBank/DDBJ databases">
        <authorList>
            <person name="Han X.F."/>
        </authorList>
    </citation>
    <scope>NUCLEOTIDE SEQUENCE [LARGE SCALE GENOMIC DNA]</scope>
    <source>
        <strain evidence="2 3">KCTC 39840</strain>
    </source>
</reference>
<dbReference type="Gene3D" id="3.60.10.10">
    <property type="entry name" value="Endonuclease/exonuclease/phosphatase"/>
    <property type="match status" value="1"/>
</dbReference>
<dbReference type="EMBL" id="JAWSTH010000090">
    <property type="protein sequence ID" value="MDW5597484.1"/>
    <property type="molecule type" value="Genomic_DNA"/>
</dbReference>
<sequence length="387" mass="41475">MPYPRMHRARRIVAALIAVLALAGIGGVAAAPAGAHGDEAVTVMTRNLYLGGDITRPLTAIQGLPPEQQGPAFVAANTTLRAIVDQTNFPLRSERLAAEIAFTKPDLVGLQEVALWRHGPLDGRPATVVDYDFLQILLDDLAAAGEPYEVVRSQDESDVAGPAVLGGSLQNVRLTMRDVALRRADSDVRVLATGGDNYVTRIPLVVAGQPLSFIRGYVWADVELDGREFRFVNTHLESQLSDVAYAQAAELLAGPAAPNGTPVVVVCDCNSDPLDASRKPGERFAHRDPYLLITGAGGFTDQWLRFAPAALGFTSGLSELVNDTPLQAAAAFDHRIDMVFGRSATGRSLPVEWGWVTGRNPLNRTPATAIGRLWPSDHAGVVMRVRP</sequence>
<organism evidence="2 3">
    <name type="scientific">Conexibacter stalactiti</name>
    <dbReference type="NCBI Taxonomy" id="1940611"/>
    <lineage>
        <taxon>Bacteria</taxon>
        <taxon>Bacillati</taxon>
        <taxon>Actinomycetota</taxon>
        <taxon>Thermoleophilia</taxon>
        <taxon>Solirubrobacterales</taxon>
        <taxon>Conexibacteraceae</taxon>
        <taxon>Conexibacter</taxon>
    </lineage>
</organism>
<dbReference type="SUPFAM" id="SSF56219">
    <property type="entry name" value="DNase I-like"/>
    <property type="match status" value="1"/>
</dbReference>
<reference evidence="3" key="1">
    <citation type="submission" date="2023-07" db="EMBL/GenBank/DDBJ databases">
        <title>Conexibacter stalactiti sp. nov., isolated from stalactites in a lava cave and emended description of the genus Conexibacter.</title>
        <authorList>
            <person name="Lee S.D."/>
        </authorList>
    </citation>
    <scope>NUCLEOTIDE SEQUENCE [LARGE SCALE GENOMIC DNA]</scope>
    <source>
        <strain evidence="3">KCTC 39840</strain>
    </source>
</reference>
<evidence type="ECO:0000256" key="1">
    <source>
        <dbReference type="SAM" id="SignalP"/>
    </source>
</evidence>
<protein>
    <recommendedName>
        <fullName evidence="4">Endonuclease/exonuclease/phosphatase domain-containing protein</fullName>
    </recommendedName>
</protein>
<evidence type="ECO:0000313" key="2">
    <source>
        <dbReference type="EMBL" id="MDW5597484.1"/>
    </source>
</evidence>
<evidence type="ECO:0008006" key="4">
    <source>
        <dbReference type="Google" id="ProtNLM"/>
    </source>
</evidence>